<evidence type="ECO:0000313" key="2">
    <source>
        <dbReference type="EMBL" id="QFZ24215.1"/>
    </source>
</evidence>
<dbReference type="SUPFAM" id="SSF51735">
    <property type="entry name" value="NAD(P)-binding Rossmann-fold domains"/>
    <property type="match status" value="1"/>
</dbReference>
<accession>A0A5Q0HE14</accession>
<keyword evidence="3" id="KW-1185">Reference proteome</keyword>
<organism evidence="2 3">
    <name type="scientific">Saccharothrix syringae</name>
    <name type="common">Nocardiopsis syringae</name>
    <dbReference type="NCBI Taxonomy" id="103733"/>
    <lineage>
        <taxon>Bacteria</taxon>
        <taxon>Bacillati</taxon>
        <taxon>Actinomycetota</taxon>
        <taxon>Actinomycetes</taxon>
        <taxon>Pseudonocardiales</taxon>
        <taxon>Pseudonocardiaceae</taxon>
        <taxon>Saccharothrix</taxon>
    </lineage>
</organism>
<dbReference type="PANTHER" id="PTHR43245">
    <property type="entry name" value="BIFUNCTIONAL POLYMYXIN RESISTANCE PROTEIN ARNA"/>
    <property type="match status" value="1"/>
</dbReference>
<feature type="domain" description="NAD-dependent epimerase/dehydratase" evidence="1">
    <location>
        <begin position="3"/>
        <end position="231"/>
    </location>
</feature>
<dbReference type="Gene3D" id="3.40.50.720">
    <property type="entry name" value="NAD(P)-binding Rossmann-like Domain"/>
    <property type="match status" value="1"/>
</dbReference>
<dbReference type="Gene3D" id="3.90.25.10">
    <property type="entry name" value="UDP-galactose 4-epimerase, domain 1"/>
    <property type="match status" value="1"/>
</dbReference>
<name>A0A5Q0HE14_SACSY</name>
<dbReference type="InterPro" id="IPR001509">
    <property type="entry name" value="Epimerase_deHydtase"/>
</dbReference>
<dbReference type="KEGG" id="ssyi:EKG83_13440"/>
<dbReference type="InterPro" id="IPR036291">
    <property type="entry name" value="NAD(P)-bd_dom_sf"/>
</dbReference>
<reference evidence="3" key="1">
    <citation type="journal article" date="2021" name="Curr. Microbiol.">
        <title>Complete genome of nocamycin-producing strain Saccharothrix syringae NRRL B-16468 reveals the biosynthetic potential for secondary metabolites.</title>
        <authorList>
            <person name="Mo X."/>
            <person name="Yang S."/>
        </authorList>
    </citation>
    <scope>NUCLEOTIDE SEQUENCE [LARGE SCALE GENOMIC DNA]</scope>
    <source>
        <strain evidence="3">ATCC 51364 / DSM 43886 / JCM 6844 / KCTC 9398 / NBRC 14523 / NRRL B-16468 / INA 2240</strain>
    </source>
</reference>
<dbReference type="Pfam" id="PF01370">
    <property type="entry name" value="Epimerase"/>
    <property type="match status" value="1"/>
</dbReference>
<dbReference type="EMBL" id="CP034550">
    <property type="protein sequence ID" value="QFZ24215.1"/>
    <property type="molecule type" value="Genomic_DNA"/>
</dbReference>
<dbReference type="Proteomes" id="UP000325787">
    <property type="component" value="Chromosome"/>
</dbReference>
<proteinExistence type="predicted"/>
<dbReference type="PANTHER" id="PTHR43245:SF13">
    <property type="entry name" value="UDP-D-APIOSE_UDP-D-XYLOSE SYNTHASE 2"/>
    <property type="match status" value="1"/>
</dbReference>
<evidence type="ECO:0000313" key="3">
    <source>
        <dbReference type="Proteomes" id="UP000325787"/>
    </source>
</evidence>
<gene>
    <name evidence="2" type="ORF">EKG83_13440</name>
</gene>
<dbReference type="InterPro" id="IPR050177">
    <property type="entry name" value="Lipid_A_modif_metabolic_enz"/>
</dbReference>
<protein>
    <submittedName>
        <fullName evidence="2">NAD(P)-dependent oxidoreductase</fullName>
    </submittedName>
</protein>
<sequence length="302" mass="30066">MTVLLFGASGHLGRWVDRALSARPGRVAVVRVGRAAPRGPGWVRHDLAADDPAGLAGLLAAVAPDAVVNCAGLLDGTAAELVAANVTAVARLLDAVPAAAPGARLVTVGSAAEYGVVPEGRAVAEDAPERPVSPYGITKLAGTALVRAAVAAGRLDAVVPRVFNPVGPGTPTGTVLGRAAAAIRTAAATGGTVRLGPLDAHRDFVDVRDVAGAIAAAALAPGPVGPVLNVGTGTAVPVREAVGLLVEASGFGGRVVEADPAPARSGAVRWIAADPTRIRRALGWGPRHDLAASVRDLWACPA</sequence>
<dbReference type="AlphaFoldDB" id="A0A5Q0HE14"/>
<dbReference type="OrthoDB" id="62093at2"/>
<evidence type="ECO:0000259" key="1">
    <source>
        <dbReference type="Pfam" id="PF01370"/>
    </source>
</evidence>